<evidence type="ECO:0000259" key="4">
    <source>
        <dbReference type="Pfam" id="PF00441"/>
    </source>
</evidence>
<dbReference type="InterPro" id="IPR009075">
    <property type="entry name" value="AcylCo_DH/oxidase_C"/>
</dbReference>
<keyword evidence="3" id="KW-0274">FAD</keyword>
<dbReference type="CDD" id="cd00567">
    <property type="entry name" value="ACAD"/>
    <property type="match status" value="1"/>
</dbReference>
<evidence type="ECO:0000313" key="5">
    <source>
        <dbReference type="EMBL" id="SVD19038.1"/>
    </source>
</evidence>
<sequence>PTQRQKWLPAAVEGSTLLALVLDCGDSLLKSPSCAVGGKMETDSLYLDGRARAVTGSTLADFLIVPVEVGDTLLLAVVDAGRDGVTIGIETGQLGLNGAGQAPVEFSGVQVPSGSTLSTGNVVETMKMADDLFRIGHAGLCVGIGRAALEASTAHVSGVNDELCREQSVQWMLADMATETEAARLLTWYAASRTAPSEMREAAPMARLLAADAAVRGSRSAVQIFGPAGNERGSGIERLYRDAKAMEIYHGAVEVQRLAVAGELLPRLVKDINP</sequence>
<dbReference type="AlphaFoldDB" id="A0A382TCF2"/>
<dbReference type="Gene3D" id="2.40.110.10">
    <property type="entry name" value="Butyryl-CoA Dehydrogenase, subunit A, domain 2"/>
    <property type="match status" value="1"/>
</dbReference>
<feature type="domain" description="Acyl-CoA dehydrogenase/oxidase C-terminal" evidence="4">
    <location>
        <begin position="133"/>
        <end position="264"/>
    </location>
</feature>
<protein>
    <recommendedName>
        <fullName evidence="4">Acyl-CoA dehydrogenase/oxidase C-terminal domain-containing protein</fullName>
    </recommendedName>
</protein>
<proteinExistence type="inferred from homology"/>
<dbReference type="Pfam" id="PF00441">
    <property type="entry name" value="Acyl-CoA_dh_1"/>
    <property type="match status" value="1"/>
</dbReference>
<dbReference type="EMBL" id="UINC01135092">
    <property type="protein sequence ID" value="SVD19038.1"/>
    <property type="molecule type" value="Genomic_DNA"/>
</dbReference>
<feature type="non-terminal residue" evidence="5">
    <location>
        <position position="1"/>
    </location>
</feature>
<accession>A0A382TCF2</accession>
<evidence type="ECO:0000256" key="3">
    <source>
        <dbReference type="ARBA" id="ARBA00022827"/>
    </source>
</evidence>
<name>A0A382TCF2_9ZZZZ</name>
<reference evidence="5" key="1">
    <citation type="submission" date="2018-05" db="EMBL/GenBank/DDBJ databases">
        <authorList>
            <person name="Lanie J.A."/>
            <person name="Ng W.-L."/>
            <person name="Kazmierczak K.M."/>
            <person name="Andrzejewski T.M."/>
            <person name="Davidsen T.M."/>
            <person name="Wayne K.J."/>
            <person name="Tettelin H."/>
            <person name="Glass J.I."/>
            <person name="Rusch D."/>
            <person name="Podicherti R."/>
            <person name="Tsui H.-C.T."/>
            <person name="Winkler M.E."/>
        </authorList>
    </citation>
    <scope>NUCLEOTIDE SEQUENCE</scope>
</reference>
<organism evidence="5">
    <name type="scientific">marine metagenome</name>
    <dbReference type="NCBI Taxonomy" id="408172"/>
    <lineage>
        <taxon>unclassified sequences</taxon>
        <taxon>metagenomes</taxon>
        <taxon>ecological metagenomes</taxon>
    </lineage>
</organism>
<evidence type="ECO:0000256" key="2">
    <source>
        <dbReference type="ARBA" id="ARBA00022630"/>
    </source>
</evidence>
<dbReference type="InterPro" id="IPR036250">
    <property type="entry name" value="AcylCo_DH-like_C"/>
</dbReference>
<dbReference type="SUPFAM" id="SSF56645">
    <property type="entry name" value="Acyl-CoA dehydrogenase NM domain-like"/>
    <property type="match status" value="1"/>
</dbReference>
<dbReference type="GO" id="GO:0003995">
    <property type="term" value="F:acyl-CoA dehydrogenase activity"/>
    <property type="evidence" value="ECO:0007669"/>
    <property type="project" value="TreeGrafter"/>
</dbReference>
<evidence type="ECO:0000256" key="1">
    <source>
        <dbReference type="ARBA" id="ARBA00009347"/>
    </source>
</evidence>
<dbReference type="PANTHER" id="PTHR43884">
    <property type="entry name" value="ACYL-COA DEHYDROGENASE"/>
    <property type="match status" value="1"/>
</dbReference>
<keyword evidence="2" id="KW-0285">Flavoprotein</keyword>
<dbReference type="InterPro" id="IPR009100">
    <property type="entry name" value="AcylCoA_DH/oxidase_NM_dom_sf"/>
</dbReference>
<dbReference type="InterPro" id="IPR046373">
    <property type="entry name" value="Acyl-CoA_Oxase/DH_mid-dom_sf"/>
</dbReference>
<comment type="similarity">
    <text evidence="1">Belongs to the acyl-CoA dehydrogenase family.</text>
</comment>
<dbReference type="Gene3D" id="1.20.140.10">
    <property type="entry name" value="Butyryl-CoA Dehydrogenase, subunit A, domain 3"/>
    <property type="match status" value="1"/>
</dbReference>
<dbReference type="PANTHER" id="PTHR43884:SF12">
    <property type="entry name" value="ISOVALERYL-COA DEHYDROGENASE, MITOCHONDRIAL-RELATED"/>
    <property type="match status" value="1"/>
</dbReference>
<dbReference type="SUPFAM" id="SSF47203">
    <property type="entry name" value="Acyl-CoA dehydrogenase C-terminal domain-like"/>
    <property type="match status" value="1"/>
</dbReference>
<gene>
    <name evidence="5" type="ORF">METZ01_LOCUS371892</name>
</gene>